<evidence type="ECO:0000313" key="2">
    <source>
        <dbReference type="Proteomes" id="UP001196413"/>
    </source>
</evidence>
<dbReference type="AlphaFoldDB" id="A0AAD5MQ03"/>
<keyword evidence="2" id="KW-1185">Reference proteome</keyword>
<gene>
    <name evidence="1" type="ORF">KIN20_010048</name>
</gene>
<organism evidence="1 2">
    <name type="scientific">Parelaphostrongylus tenuis</name>
    <name type="common">Meningeal worm</name>
    <dbReference type="NCBI Taxonomy" id="148309"/>
    <lineage>
        <taxon>Eukaryota</taxon>
        <taxon>Metazoa</taxon>
        <taxon>Ecdysozoa</taxon>
        <taxon>Nematoda</taxon>
        <taxon>Chromadorea</taxon>
        <taxon>Rhabditida</taxon>
        <taxon>Rhabditina</taxon>
        <taxon>Rhabditomorpha</taxon>
        <taxon>Strongyloidea</taxon>
        <taxon>Metastrongylidae</taxon>
        <taxon>Parelaphostrongylus</taxon>
    </lineage>
</organism>
<reference evidence="1" key="1">
    <citation type="submission" date="2021-06" db="EMBL/GenBank/DDBJ databases">
        <title>Parelaphostrongylus tenuis whole genome reference sequence.</title>
        <authorList>
            <person name="Garwood T.J."/>
            <person name="Larsen P.A."/>
            <person name="Fountain-Jones N.M."/>
            <person name="Garbe J.R."/>
            <person name="Macchietto M.G."/>
            <person name="Kania S.A."/>
            <person name="Gerhold R.W."/>
            <person name="Richards J.E."/>
            <person name="Wolf T.M."/>
        </authorList>
    </citation>
    <scope>NUCLEOTIDE SEQUENCE</scope>
    <source>
        <strain evidence="1">MNPRO001-30</strain>
        <tissue evidence="1">Meninges</tissue>
    </source>
</reference>
<dbReference type="EMBL" id="JAHQIW010001709">
    <property type="protein sequence ID" value="KAJ1353421.1"/>
    <property type="molecule type" value="Genomic_DNA"/>
</dbReference>
<name>A0AAD5MQ03_PARTN</name>
<sequence length="114" mass="13003">MQPTFVFYRVITGEKVVHSDLQSLKSTKLKKEAQKENLLLGTDFNALVSGDLEFEDRSCSGHSTLLNKEDLMAALDDDRRQVLANWQHKLDVYHTSVLTMSQKIVENKAGLYFI</sequence>
<accession>A0AAD5MQ03</accession>
<proteinExistence type="predicted"/>
<protein>
    <submittedName>
        <fullName evidence="1">Uncharacterized protein</fullName>
    </submittedName>
</protein>
<comment type="caution">
    <text evidence="1">The sequence shown here is derived from an EMBL/GenBank/DDBJ whole genome shotgun (WGS) entry which is preliminary data.</text>
</comment>
<dbReference type="Proteomes" id="UP001196413">
    <property type="component" value="Unassembled WGS sequence"/>
</dbReference>
<evidence type="ECO:0000313" key="1">
    <source>
        <dbReference type="EMBL" id="KAJ1353421.1"/>
    </source>
</evidence>